<sequence length="1003" mass="109664">MHKYHYCLNPGCQNPKNPAGVEVCASCGADLLIGDRYRAVKPIGQGGMGRTYLAVDASEGQKRCVIKQFFPQNGQNREKAAELFREEAQHLEELGHHPQIPQLLGYFEENGSQYLVQEYISGISLAAELINEGAFDEAKIRQLLNDLLPLLQFIHNHGVIHRDIKPENIIRSYKNRLVLVDFGAAKFTTATSLGKTGTVIGSAAYTAPEQVRGKAVFSSDLYSLAVTSIHLMTMVPPFDLFDNSRGVWIWREYLKAPVSKPLGQVLDKMLPSATGMRYESALTAFNDLQQSPGVGKIVLPKVGLLGGLLGTALAVTVVNNFLISPSRYVPPASPPTLQEPIAVAPVPQPTVAVPNIGGLYGQTEDGKEETFPLKHTEVSAKISGNVSRVEVVQSFANPYNLPLEAIYKFPLPDEAAVDDMEIRIGDRVIKANIKKREEAQQIYQQAKQQGQTAALLEQERPNIFTQSVANIRPGETIEIVIRYTDSLPFDSGDYEFVFPMVVGPRYIPGGANQAATNTALNPPIAISNMRSGSDINVTVEIDAGVPIWDIKSPSHQIQTQQIQTGNTTHPLTQVRLSDADTIPNKDLVLRYRVAGAKTESTVLTHADNRGGHFGVYLIPGLEYQTNEIVPKDIVFLMDTSGSQSGPPIAQSKALMQRFINGLNPLDTFTIIDFANSAQALSRKPLPNTAENRQKALNYIDRLDANGGTELLNGINTVMNFPPAPEGRLRSIVLLTDGLIGNDEEIIGMIQQNLKPGNRLYSFGVGSSVNRFLIDRLAEVGRGISYTVLDSEPIDEVTAKFFSQINNPVLTNIEVSWEGMGEAPEIYPLKAPDLFAEQPLVLFGRKQDRLSGNLKITGVAAGGKPYQKTYFLKFDENQGNSAIAQLWGRAKIKEMMTQMMGVGETQAGINAVTDIALSYRLMSKYTSFVAVSEEVRVNPNAPSITEKVPVPTTPSPTSQTTGSTGSSNVHAAPEPSFMLATLSFGAFLGWKKRQMSRKNRDTES</sequence>
<feature type="domain" description="VWFA" evidence="4">
    <location>
        <begin position="632"/>
        <end position="804"/>
    </location>
</feature>
<dbReference type="AlphaFoldDB" id="A0A7C3VFZ4"/>
<dbReference type="CDD" id="cd14014">
    <property type="entry name" value="STKc_PknB_like"/>
    <property type="match status" value="1"/>
</dbReference>
<evidence type="ECO:0000259" key="5">
    <source>
        <dbReference type="PROSITE" id="PS51468"/>
    </source>
</evidence>
<dbReference type="SUPFAM" id="SSF56112">
    <property type="entry name" value="Protein kinase-like (PK-like)"/>
    <property type="match status" value="1"/>
</dbReference>
<evidence type="ECO:0000256" key="2">
    <source>
        <dbReference type="SAM" id="MobiDB-lite"/>
    </source>
</evidence>
<dbReference type="PANTHER" id="PTHR45737">
    <property type="entry name" value="VON WILLEBRAND FACTOR A DOMAIN-CONTAINING PROTEIN 5A"/>
    <property type="match status" value="1"/>
</dbReference>
<dbReference type="Pfam" id="PF08487">
    <property type="entry name" value="VIT"/>
    <property type="match status" value="1"/>
</dbReference>
<feature type="binding site" evidence="1">
    <location>
        <position position="67"/>
    </location>
    <ligand>
        <name>ATP</name>
        <dbReference type="ChEBI" id="CHEBI:30616"/>
    </ligand>
</feature>
<dbReference type="Pfam" id="PF13768">
    <property type="entry name" value="VWA_3"/>
    <property type="match status" value="1"/>
</dbReference>
<feature type="compositionally biased region" description="Low complexity" evidence="2">
    <location>
        <begin position="954"/>
        <end position="966"/>
    </location>
</feature>
<dbReference type="SUPFAM" id="SSF53300">
    <property type="entry name" value="vWA-like"/>
    <property type="match status" value="1"/>
</dbReference>
<protein>
    <submittedName>
        <fullName evidence="6">VWA domain-containing protein</fullName>
    </submittedName>
</protein>
<proteinExistence type="predicted"/>
<dbReference type="PROSITE" id="PS00107">
    <property type="entry name" value="PROTEIN_KINASE_ATP"/>
    <property type="match status" value="1"/>
</dbReference>
<dbReference type="Gene3D" id="1.10.510.10">
    <property type="entry name" value="Transferase(Phosphotransferase) domain 1"/>
    <property type="match status" value="1"/>
</dbReference>
<dbReference type="InterPro" id="IPR002035">
    <property type="entry name" value="VWF_A"/>
</dbReference>
<dbReference type="Gene3D" id="3.30.200.20">
    <property type="entry name" value="Phosphorylase Kinase, domain 1"/>
    <property type="match status" value="1"/>
</dbReference>
<dbReference type="PROSITE" id="PS50234">
    <property type="entry name" value="VWFA"/>
    <property type="match status" value="1"/>
</dbReference>
<evidence type="ECO:0000259" key="3">
    <source>
        <dbReference type="PROSITE" id="PS50011"/>
    </source>
</evidence>
<dbReference type="GO" id="GO:0004672">
    <property type="term" value="F:protein kinase activity"/>
    <property type="evidence" value="ECO:0007669"/>
    <property type="project" value="InterPro"/>
</dbReference>
<dbReference type="EMBL" id="DSPX01000064">
    <property type="protein sequence ID" value="HGG00353.1"/>
    <property type="molecule type" value="Genomic_DNA"/>
</dbReference>
<evidence type="ECO:0000256" key="1">
    <source>
        <dbReference type="PROSITE-ProRule" id="PRU10141"/>
    </source>
</evidence>
<dbReference type="Pfam" id="PF00069">
    <property type="entry name" value="Pkinase"/>
    <property type="match status" value="1"/>
</dbReference>
<dbReference type="SMART" id="SM00220">
    <property type="entry name" value="S_TKc"/>
    <property type="match status" value="1"/>
</dbReference>
<dbReference type="InterPro" id="IPR017441">
    <property type="entry name" value="Protein_kinase_ATP_BS"/>
</dbReference>
<dbReference type="PANTHER" id="PTHR45737:SF6">
    <property type="entry name" value="VON WILLEBRAND FACTOR A DOMAIN-CONTAINING PROTEIN 5A"/>
    <property type="match status" value="1"/>
</dbReference>
<dbReference type="SMART" id="SM00609">
    <property type="entry name" value="VIT"/>
    <property type="match status" value="1"/>
</dbReference>
<accession>A0A7C3VFZ4</accession>
<comment type="caution">
    <text evidence="6">The sequence shown here is derived from an EMBL/GenBank/DDBJ whole genome shotgun (WGS) entry which is preliminary data.</text>
</comment>
<dbReference type="InterPro" id="IPR011009">
    <property type="entry name" value="Kinase-like_dom_sf"/>
</dbReference>
<dbReference type="GO" id="GO:0005524">
    <property type="term" value="F:ATP binding"/>
    <property type="evidence" value="ECO:0007669"/>
    <property type="project" value="UniProtKB-UniRule"/>
</dbReference>
<keyword evidence="1" id="KW-0067">ATP-binding</keyword>
<dbReference type="InterPro" id="IPR036465">
    <property type="entry name" value="vWFA_dom_sf"/>
</dbReference>
<dbReference type="PROSITE" id="PS50011">
    <property type="entry name" value="PROTEIN_KINASE_DOM"/>
    <property type="match status" value="1"/>
</dbReference>
<dbReference type="PROSITE" id="PS51468">
    <property type="entry name" value="VIT"/>
    <property type="match status" value="1"/>
</dbReference>
<dbReference type="NCBIfam" id="NF045510">
    <property type="entry name" value="4Cys_prefix_kin"/>
    <property type="match status" value="1"/>
</dbReference>
<dbReference type="InterPro" id="IPR013694">
    <property type="entry name" value="VIT"/>
</dbReference>
<evidence type="ECO:0000313" key="6">
    <source>
        <dbReference type="EMBL" id="HGG00353.1"/>
    </source>
</evidence>
<organism evidence="6">
    <name type="scientific">Planktothricoides sp. SpSt-374</name>
    <dbReference type="NCBI Taxonomy" id="2282167"/>
    <lineage>
        <taxon>Bacteria</taxon>
        <taxon>Bacillati</taxon>
        <taxon>Cyanobacteriota</taxon>
        <taxon>Cyanophyceae</taxon>
        <taxon>Oscillatoriophycideae</taxon>
        <taxon>Oscillatoriales</taxon>
        <taxon>Oscillatoriaceae</taxon>
        <taxon>Planktothricoides</taxon>
    </lineage>
</organism>
<feature type="domain" description="Protein kinase" evidence="3">
    <location>
        <begin position="37"/>
        <end position="294"/>
    </location>
</feature>
<feature type="region of interest" description="Disordered" evidence="2">
    <location>
        <begin position="941"/>
        <end position="971"/>
    </location>
</feature>
<name>A0A7C3VFZ4_9CYAN</name>
<feature type="domain" description="VIT" evidence="5">
    <location>
        <begin position="357"/>
        <end position="485"/>
    </location>
</feature>
<reference evidence="6" key="1">
    <citation type="journal article" date="2020" name="mSystems">
        <title>Genome- and Community-Level Interaction Insights into Carbon Utilization and Element Cycling Functions of Hydrothermarchaeota in Hydrothermal Sediment.</title>
        <authorList>
            <person name="Zhou Z."/>
            <person name="Liu Y."/>
            <person name="Xu W."/>
            <person name="Pan J."/>
            <person name="Luo Z.H."/>
            <person name="Li M."/>
        </authorList>
    </citation>
    <scope>NUCLEOTIDE SEQUENCE [LARGE SCALE GENOMIC DNA]</scope>
    <source>
        <strain evidence="6">SpSt-374</strain>
    </source>
</reference>
<dbReference type="InterPro" id="IPR000719">
    <property type="entry name" value="Prot_kinase_dom"/>
</dbReference>
<dbReference type="SMART" id="SM00327">
    <property type="entry name" value="VWA"/>
    <property type="match status" value="1"/>
</dbReference>
<gene>
    <name evidence="6" type="ORF">ENR15_06800</name>
</gene>
<dbReference type="Gene3D" id="3.40.50.410">
    <property type="entry name" value="von Willebrand factor, type A domain"/>
    <property type="match status" value="1"/>
</dbReference>
<evidence type="ECO:0000259" key="4">
    <source>
        <dbReference type="PROSITE" id="PS50234"/>
    </source>
</evidence>
<keyword evidence="1" id="KW-0547">Nucleotide-binding</keyword>